<dbReference type="Proteomes" id="UP000879542">
    <property type="component" value="Unassembled WGS sequence"/>
</dbReference>
<sequence>MFGNKMDKCTHVLTAYISSSYDYCNFLDTQLDDFILEYGENIVESCLHQVMVLISKYN</sequence>
<evidence type="ECO:0000313" key="1">
    <source>
        <dbReference type="EMBL" id="HBH2619154.1"/>
    </source>
</evidence>
<evidence type="ECO:0000313" key="2">
    <source>
        <dbReference type="Proteomes" id="UP000879542"/>
    </source>
</evidence>
<name>A0A9P3TW75_CLODI</name>
<proteinExistence type="predicted"/>
<reference evidence="1" key="1">
    <citation type="journal article" date="2018" name="Genome Biol.">
        <title>SKESA: strategic k-mer extension for scrupulous assemblies.</title>
        <authorList>
            <person name="Souvorov A."/>
            <person name="Agarwala R."/>
            <person name="Lipman D.J."/>
        </authorList>
    </citation>
    <scope>NUCLEOTIDE SEQUENCE</scope>
    <source>
        <strain evidence="1">Clostridioides</strain>
    </source>
</reference>
<dbReference type="RefSeq" id="WP_003431033.1">
    <property type="nucleotide sequence ID" value="NZ_AP025558.1"/>
</dbReference>
<accession>A0A9P3TW75</accession>
<dbReference type="AlphaFoldDB" id="A0A9P3TW75"/>
<dbReference type="EMBL" id="DAEQIJ010000003">
    <property type="protein sequence ID" value="HBH2619154.1"/>
    <property type="molecule type" value="Genomic_DNA"/>
</dbReference>
<organism evidence="1 2">
    <name type="scientific">Clostridioides difficile</name>
    <name type="common">Peptoclostridium difficile</name>
    <dbReference type="NCBI Taxonomy" id="1496"/>
    <lineage>
        <taxon>Bacteria</taxon>
        <taxon>Bacillati</taxon>
        <taxon>Bacillota</taxon>
        <taxon>Clostridia</taxon>
        <taxon>Peptostreptococcales</taxon>
        <taxon>Peptostreptococcaceae</taxon>
        <taxon>Clostridioides</taxon>
    </lineage>
</organism>
<comment type="caution">
    <text evidence="1">The sequence shown here is derived from an EMBL/GenBank/DDBJ whole genome shotgun (WGS) entry which is preliminary data.</text>
</comment>
<reference evidence="1" key="2">
    <citation type="submission" date="2021-06" db="EMBL/GenBank/DDBJ databases">
        <authorList>
            <consortium name="NCBI Pathogen Detection Project"/>
        </authorList>
    </citation>
    <scope>NUCLEOTIDE SEQUENCE</scope>
    <source>
        <strain evidence="1">Clostridioides</strain>
    </source>
</reference>
<protein>
    <submittedName>
        <fullName evidence="1">Uncharacterized protein</fullName>
    </submittedName>
</protein>
<gene>
    <name evidence="1" type="ORF">KRQ00_000888</name>
</gene>